<dbReference type="PROSITE" id="PS51233">
    <property type="entry name" value="VWFD"/>
    <property type="match status" value="1"/>
</dbReference>
<organism evidence="2">
    <name type="scientific">Timema shepardi</name>
    <name type="common">Walking stick</name>
    <dbReference type="NCBI Taxonomy" id="629360"/>
    <lineage>
        <taxon>Eukaryota</taxon>
        <taxon>Metazoa</taxon>
        <taxon>Ecdysozoa</taxon>
        <taxon>Arthropoda</taxon>
        <taxon>Hexapoda</taxon>
        <taxon>Insecta</taxon>
        <taxon>Pterygota</taxon>
        <taxon>Neoptera</taxon>
        <taxon>Polyneoptera</taxon>
        <taxon>Phasmatodea</taxon>
        <taxon>Timematodea</taxon>
        <taxon>Timematoidea</taxon>
        <taxon>Timematidae</taxon>
        <taxon>Timema</taxon>
    </lineage>
</organism>
<dbReference type="PANTHER" id="PTHR37860">
    <property type="entry name" value="AGAP008810-PA"/>
    <property type="match status" value="1"/>
</dbReference>
<accession>A0A7R9ARL6</accession>
<dbReference type="AlphaFoldDB" id="A0A7R9ARL6"/>
<evidence type="ECO:0000313" key="2">
    <source>
        <dbReference type="EMBL" id="CAD7259095.1"/>
    </source>
</evidence>
<proteinExistence type="predicted"/>
<gene>
    <name evidence="2" type="ORF">TSIB3V08_LOCUS3311</name>
</gene>
<dbReference type="InterPro" id="IPR001846">
    <property type="entry name" value="VWF_type-D"/>
</dbReference>
<protein>
    <recommendedName>
        <fullName evidence="1">VWFD domain-containing protein</fullName>
    </recommendedName>
</protein>
<dbReference type="Pfam" id="PF00094">
    <property type="entry name" value="VWD"/>
    <property type="match status" value="2"/>
</dbReference>
<feature type="domain" description="VWFD" evidence="1">
    <location>
        <begin position="391"/>
        <end position="662"/>
    </location>
</feature>
<dbReference type="PANTHER" id="PTHR37860:SF1">
    <property type="match status" value="1"/>
</dbReference>
<name>A0A7R9ARL6_TIMSH</name>
<reference evidence="2" key="1">
    <citation type="submission" date="2020-11" db="EMBL/GenBank/DDBJ databases">
        <authorList>
            <person name="Tran Van P."/>
        </authorList>
    </citation>
    <scope>NUCLEOTIDE SEQUENCE</scope>
</reference>
<dbReference type="EMBL" id="OC001097">
    <property type="protein sequence ID" value="CAD7259095.1"/>
    <property type="molecule type" value="Genomic_DNA"/>
</dbReference>
<evidence type="ECO:0000259" key="1">
    <source>
        <dbReference type="PROSITE" id="PS51233"/>
    </source>
</evidence>
<sequence length="902" mass="99547">MTEDPSKKLEAVLAGDVFSEVGVRADLVHGSEKKELVKVLIALTEDKFLKTTFSWSSENIQHLVVRCLIDWSPPPPPSQEQWQKEVSSVLKHLTSILIQLGKEAQTELTDLVTTLRKAQPNLKPYLQSYQQELKAIKEEVVNDKALKELSAFLLINDLLQLTLSKTGGRGGIYKVGRVVGKTFVQLRSEVKDFLDVLCDQFKSLPVADIIKEKYEELLKQLAELEIPVELWNVITEVTSAVKDTVPTPELRDLVEAIESYVNKELANILDKATLALRSLVQMIKLQIKGEAPGDVPSILGFKLPVSLDELFKIPRFFVAHFSPLAYLSSGDLPTLKELLVTYRPRLNPLDWVPPYKERKGLCGGMGIGRLWPTLDDLLQTVSVLTSPCPSGNGFVVDSQHFFTFDNRHFTFKGSCSYVLLQDVVDGNFTVVLDVDNGKFNSLLLADDKDSLELLADKSNKFKEFGKRFSFYQCLYSSVLRRLTLTGVEHTAARLCVVVVTLTGVERTAARLCAVVITLTGVERTAARLCAVVVTLTGVERTAARLCAVVITLTGVERTAARLCALLVNGERSEFPARQGLLSAWRRYHWANLKSAAGVLVYVDSHTDLIAVSVSGFYHGRTRGLLGTLSYEPADDLIKPDGQFATKESEFGNSWSVGQCKDVTGHSHHEHETVKSSECSDKFTRGSTLSLCFPLLNPAPFREACDHAVEEAAECKLVGGGNPVAVGDLFSVKAPQRSADIVVVVEQVTGSAELYKELVGPLVTTLTNELKSKGVTDVHFHLVGFGGDLSWPTHYTSSGEMTFNGKNKNLKFSTPAEPLPFDTRENKVRWFKHELEVELGLNPAGEAFREVLDYPFRAGASKAVLVVLGQSCELSQLSGVVSIHLVTSSYHRHYQGRSGFVLP</sequence>